<organism evidence="1 2">
    <name type="scientific">Pseudomonas fluorescens</name>
    <dbReference type="NCBI Taxonomy" id="294"/>
    <lineage>
        <taxon>Bacteria</taxon>
        <taxon>Pseudomonadati</taxon>
        <taxon>Pseudomonadota</taxon>
        <taxon>Gammaproteobacteria</taxon>
        <taxon>Pseudomonadales</taxon>
        <taxon>Pseudomonadaceae</taxon>
        <taxon>Pseudomonas</taxon>
    </lineage>
</organism>
<gene>
    <name evidence="1" type="ORF">PS896_03962</name>
</gene>
<name>A0A5E7MFI7_PSEFL</name>
<evidence type="ECO:0000313" key="2">
    <source>
        <dbReference type="Proteomes" id="UP000377224"/>
    </source>
</evidence>
<dbReference type="SUPFAM" id="SSF52402">
    <property type="entry name" value="Adenine nucleotide alpha hydrolases-like"/>
    <property type="match status" value="1"/>
</dbReference>
<dbReference type="EMBL" id="CABVIN010000005">
    <property type="protein sequence ID" value="VVP23432.1"/>
    <property type="molecule type" value="Genomic_DNA"/>
</dbReference>
<protein>
    <recommendedName>
        <fullName evidence="3">Phosphoadenosine phosphosulphate reductase domain-containing protein</fullName>
    </recommendedName>
</protein>
<dbReference type="InterPro" id="IPR014729">
    <property type="entry name" value="Rossmann-like_a/b/a_fold"/>
</dbReference>
<reference evidence="1 2" key="1">
    <citation type="submission" date="2019-09" db="EMBL/GenBank/DDBJ databases">
        <authorList>
            <person name="Chandra G."/>
            <person name="Truman W A."/>
        </authorList>
    </citation>
    <scope>NUCLEOTIDE SEQUENCE [LARGE SCALE GENOMIC DNA]</scope>
    <source>
        <strain evidence="1">PS896</strain>
    </source>
</reference>
<evidence type="ECO:0000313" key="1">
    <source>
        <dbReference type="EMBL" id="VVP23432.1"/>
    </source>
</evidence>
<dbReference type="Gene3D" id="3.40.50.620">
    <property type="entry name" value="HUPs"/>
    <property type="match status" value="1"/>
</dbReference>
<sequence length="273" mass="30892">MSAQHPRIVCQFSCGAASAVATKLALAQYCSTHDVQIINALLANEHEDNRRFLLNCQEWFGQKIVQLRDEKYGADIIQVFRRERFMKSRNGAPCTKLLKRRLLDTWKQPGNIIVFGYTAEEVDRLEDFRERNPNRPVIAPLIDAGLGKEDCKAMVERAGIELPLMYRLGYDNANCIGCVKGGEGYFRAIREDFPKQFEELCRVQDELGTGSYLHRDRKTNIRFSLRDLPPGKPRRNEALPACSFFCEIAEADYQPGGADITSGRALAGIRSTI</sequence>
<proteinExistence type="predicted"/>
<accession>A0A5E7MFI7</accession>
<dbReference type="AlphaFoldDB" id="A0A5E7MFI7"/>
<dbReference type="RefSeq" id="WP_224790830.1">
    <property type="nucleotide sequence ID" value="NZ_CABVIN010000005.1"/>
</dbReference>
<dbReference type="Proteomes" id="UP000377224">
    <property type="component" value="Unassembled WGS sequence"/>
</dbReference>
<evidence type="ECO:0008006" key="3">
    <source>
        <dbReference type="Google" id="ProtNLM"/>
    </source>
</evidence>